<dbReference type="Pfam" id="PF10397">
    <property type="entry name" value="ADSL_C"/>
    <property type="match status" value="1"/>
</dbReference>
<dbReference type="PRINTS" id="PR00145">
    <property type="entry name" value="ARGSUCLYASE"/>
</dbReference>
<evidence type="ECO:0000256" key="6">
    <source>
        <dbReference type="ARBA" id="ARBA00022755"/>
    </source>
</evidence>
<dbReference type="Gene3D" id="1.10.40.30">
    <property type="entry name" value="Fumarase/aspartase (C-terminal domain)"/>
    <property type="match status" value="1"/>
</dbReference>
<evidence type="ECO:0000256" key="9">
    <source>
        <dbReference type="ARBA" id="ARBA00030717"/>
    </source>
</evidence>
<accession>A0A2H9N1E0</accession>
<dbReference type="InterPro" id="IPR004769">
    <property type="entry name" value="Pur_lyase"/>
</dbReference>
<comment type="catalytic activity">
    <reaction evidence="8">
        <text>(2S)-2-[5-amino-1-(5-phospho-beta-D-ribosyl)imidazole-4-carboxamido]succinate = 5-amino-1-(5-phospho-beta-D-ribosyl)imidazole-4-carboxamide + fumarate</text>
        <dbReference type="Rhea" id="RHEA:23920"/>
        <dbReference type="ChEBI" id="CHEBI:29806"/>
        <dbReference type="ChEBI" id="CHEBI:58443"/>
        <dbReference type="ChEBI" id="CHEBI:58475"/>
        <dbReference type="EC" id="4.3.2.2"/>
    </reaction>
    <physiologicalReaction direction="left-to-right" evidence="8">
        <dbReference type="Rhea" id="RHEA:23921"/>
    </physiologicalReaction>
</comment>
<dbReference type="PRINTS" id="PR00149">
    <property type="entry name" value="FUMRATELYASE"/>
</dbReference>
<dbReference type="InterPro" id="IPR008948">
    <property type="entry name" value="L-Aspartase-like"/>
</dbReference>
<name>A0A2H9N1E0_9BACT</name>
<evidence type="ECO:0000313" key="14">
    <source>
        <dbReference type="EMBL" id="PIW91380.1"/>
    </source>
</evidence>
<dbReference type="PROSITE" id="PS00163">
    <property type="entry name" value="FUMARATE_LYASES"/>
    <property type="match status" value="1"/>
</dbReference>
<organism evidence="14 15">
    <name type="scientific">Candidatus Nealsonbacteria bacterium CG_4_8_14_3_um_filter_37_36</name>
    <dbReference type="NCBI Taxonomy" id="1974688"/>
    <lineage>
        <taxon>Bacteria</taxon>
        <taxon>Candidatus Nealsoniibacteriota</taxon>
    </lineage>
</organism>
<evidence type="ECO:0000256" key="1">
    <source>
        <dbReference type="ARBA" id="ARBA00004706"/>
    </source>
</evidence>
<dbReference type="InterPro" id="IPR020557">
    <property type="entry name" value="Fumarate_lyase_CS"/>
</dbReference>
<dbReference type="SMART" id="SM00998">
    <property type="entry name" value="ADSL_C"/>
    <property type="match status" value="1"/>
</dbReference>
<dbReference type="UniPathway" id="UPA00075">
    <property type="reaction ID" value="UER00336"/>
</dbReference>
<protein>
    <recommendedName>
        <fullName evidence="5 11">Adenylosuccinate lyase</fullName>
        <shortName evidence="12">ASL</shortName>
        <ecNumber evidence="4 11">4.3.2.2</ecNumber>
    </recommendedName>
    <alternativeName>
        <fullName evidence="9 12">Adenylosuccinase</fullName>
    </alternativeName>
</protein>
<evidence type="ECO:0000313" key="15">
    <source>
        <dbReference type="Proteomes" id="UP000236840"/>
    </source>
</evidence>
<dbReference type="GO" id="GO:0004018">
    <property type="term" value="F:N6-(1,2-dicarboxyethyl)AMP AMP-lyase (fumarate-forming) activity"/>
    <property type="evidence" value="ECO:0007669"/>
    <property type="project" value="UniProtKB-UniRule"/>
</dbReference>
<evidence type="ECO:0000256" key="4">
    <source>
        <dbReference type="ARBA" id="ARBA00012339"/>
    </source>
</evidence>
<dbReference type="EC" id="4.3.2.2" evidence="4 11"/>
<evidence type="ECO:0000256" key="3">
    <source>
        <dbReference type="ARBA" id="ARBA00008273"/>
    </source>
</evidence>
<dbReference type="InterPro" id="IPR022761">
    <property type="entry name" value="Fumarate_lyase_N"/>
</dbReference>
<comment type="caution">
    <text evidence="14">The sequence shown here is derived from an EMBL/GenBank/DDBJ whole genome shotgun (WGS) entry which is preliminary data.</text>
</comment>
<comment type="similarity">
    <text evidence="3 12">Belongs to the lyase 1 family. Adenylosuccinate lyase subfamily.</text>
</comment>
<evidence type="ECO:0000259" key="13">
    <source>
        <dbReference type="SMART" id="SM00998"/>
    </source>
</evidence>
<keyword evidence="6 12" id="KW-0658">Purine biosynthesis</keyword>
<evidence type="ECO:0000256" key="12">
    <source>
        <dbReference type="RuleBase" id="RU361172"/>
    </source>
</evidence>
<dbReference type="EMBL" id="PFHJ01000023">
    <property type="protein sequence ID" value="PIW91380.1"/>
    <property type="molecule type" value="Genomic_DNA"/>
</dbReference>
<sequence>MISRYVRKEMGRIWSDQNKYDKWLTVELAALWARRKMGDLSRYAWRRISSRASFTVEEIEALDKEIGHDMNAFIGVAQGYIQSKHAGEFHKELTSYDVEEPALAILMRESTDLIKEGIERLKAALLERAREHKWTIMAGRTHGVQAEAITFGFKLLVWYEALNRRLKMIDEAREVINVGKISGAVGTYTLPLTIEEMVCKKLGMKPAKISTQILQRDRHAQVISALAITAGTIEQIALELRRLCQTEIGEIQEPFTKRQKGSSAMAHKKNPVVLERICGLARVIRHDVGAALENIATWAERDISHSSVERVIFPDCFQALDYIIERLTWVIKEMEVFPEKMLENLEKTQGTIFSQQIRVWLLDKGMEPEAAYRLTQDACFEAIKTSTPLVYILKKRPELSEYPEEELENLFNYQNQLKHIDQIFARFGI</sequence>
<dbReference type="GO" id="GO:0006189">
    <property type="term" value="P:'de novo' IMP biosynthetic process"/>
    <property type="evidence" value="ECO:0007669"/>
    <property type="project" value="UniProtKB-UniPathway"/>
</dbReference>
<reference evidence="15" key="1">
    <citation type="submission" date="2017-09" db="EMBL/GenBank/DDBJ databases">
        <title>Depth-based differentiation of microbial function through sediment-hosted aquifers and enrichment of novel symbionts in the deep terrestrial subsurface.</title>
        <authorList>
            <person name="Probst A.J."/>
            <person name="Ladd B."/>
            <person name="Jarett J.K."/>
            <person name="Geller-Mcgrath D.E."/>
            <person name="Sieber C.M.K."/>
            <person name="Emerson J.B."/>
            <person name="Anantharaman K."/>
            <person name="Thomas B.C."/>
            <person name="Malmstrom R."/>
            <person name="Stieglmeier M."/>
            <person name="Klingl A."/>
            <person name="Woyke T."/>
            <person name="Ryan C.M."/>
            <person name="Banfield J.F."/>
        </authorList>
    </citation>
    <scope>NUCLEOTIDE SEQUENCE [LARGE SCALE GENOMIC DNA]</scope>
</reference>
<dbReference type="Pfam" id="PF00206">
    <property type="entry name" value="Lyase_1"/>
    <property type="match status" value="1"/>
</dbReference>
<evidence type="ECO:0000256" key="5">
    <source>
        <dbReference type="ARBA" id="ARBA00017058"/>
    </source>
</evidence>
<evidence type="ECO:0000256" key="11">
    <source>
        <dbReference type="NCBIfam" id="TIGR00928"/>
    </source>
</evidence>
<evidence type="ECO:0000256" key="8">
    <source>
        <dbReference type="ARBA" id="ARBA00024477"/>
    </source>
</evidence>
<evidence type="ECO:0000256" key="2">
    <source>
        <dbReference type="ARBA" id="ARBA00004734"/>
    </source>
</evidence>
<comment type="pathway">
    <text evidence="1 12">Purine metabolism; IMP biosynthesis via de novo pathway; 5-amino-1-(5-phospho-D-ribosyl)imidazole-4-carboxamide from 5-amino-1-(5-phospho-D-ribosyl)imidazole-4-carboxylate: step 2/2.</text>
</comment>
<dbReference type="InterPro" id="IPR000362">
    <property type="entry name" value="Fumarate_lyase_fam"/>
</dbReference>
<dbReference type="Gene3D" id="1.10.275.10">
    <property type="entry name" value="Fumarase/aspartase (N-terminal domain)"/>
    <property type="match status" value="1"/>
</dbReference>
<dbReference type="UniPathway" id="UPA00074">
    <property type="reaction ID" value="UER00132"/>
</dbReference>
<dbReference type="PANTHER" id="PTHR43172">
    <property type="entry name" value="ADENYLOSUCCINATE LYASE"/>
    <property type="match status" value="1"/>
</dbReference>
<dbReference type="FunFam" id="1.20.200.10:FF:000008">
    <property type="entry name" value="Adenylosuccinate lyase"/>
    <property type="match status" value="1"/>
</dbReference>
<dbReference type="NCBIfam" id="TIGR00928">
    <property type="entry name" value="purB"/>
    <property type="match status" value="1"/>
</dbReference>
<feature type="domain" description="Adenylosuccinate lyase C-terminal" evidence="13">
    <location>
        <begin position="349"/>
        <end position="428"/>
    </location>
</feature>
<evidence type="ECO:0000256" key="10">
    <source>
        <dbReference type="ARBA" id="ARBA00049115"/>
    </source>
</evidence>
<keyword evidence="7 12" id="KW-0456">Lyase</keyword>
<evidence type="ECO:0000256" key="7">
    <source>
        <dbReference type="ARBA" id="ARBA00023239"/>
    </source>
</evidence>
<dbReference type="AlphaFoldDB" id="A0A2H9N1E0"/>
<dbReference type="PANTHER" id="PTHR43172:SF1">
    <property type="entry name" value="ADENYLOSUCCINATE LYASE"/>
    <property type="match status" value="1"/>
</dbReference>
<dbReference type="Proteomes" id="UP000236840">
    <property type="component" value="Unassembled WGS sequence"/>
</dbReference>
<dbReference type="GO" id="GO:0044208">
    <property type="term" value="P:'de novo' AMP biosynthetic process"/>
    <property type="evidence" value="ECO:0007669"/>
    <property type="project" value="UniProtKB-UniPathway"/>
</dbReference>
<dbReference type="InterPro" id="IPR019468">
    <property type="entry name" value="AdenyloSucc_lyase_C"/>
</dbReference>
<dbReference type="InterPro" id="IPR024083">
    <property type="entry name" value="Fumarase/histidase_N"/>
</dbReference>
<dbReference type="SUPFAM" id="SSF48557">
    <property type="entry name" value="L-aspartase-like"/>
    <property type="match status" value="1"/>
</dbReference>
<dbReference type="Gene3D" id="1.20.200.10">
    <property type="entry name" value="Fumarase/aspartase (Central domain)"/>
    <property type="match status" value="1"/>
</dbReference>
<dbReference type="CDD" id="cd01360">
    <property type="entry name" value="Adenylsuccinate_lyase_1"/>
    <property type="match status" value="1"/>
</dbReference>
<comment type="catalytic activity">
    <reaction evidence="10">
        <text>N(6)-(1,2-dicarboxyethyl)-AMP = fumarate + AMP</text>
        <dbReference type="Rhea" id="RHEA:16853"/>
        <dbReference type="ChEBI" id="CHEBI:29806"/>
        <dbReference type="ChEBI" id="CHEBI:57567"/>
        <dbReference type="ChEBI" id="CHEBI:456215"/>
        <dbReference type="EC" id="4.3.2.2"/>
    </reaction>
    <physiologicalReaction direction="left-to-right" evidence="10">
        <dbReference type="Rhea" id="RHEA:16854"/>
    </physiologicalReaction>
</comment>
<dbReference type="GO" id="GO:0070626">
    <property type="term" value="F:(S)-2-(5-amino-1-(5-phospho-D-ribosyl)imidazole-4-carboxamido) succinate lyase (fumarate-forming) activity"/>
    <property type="evidence" value="ECO:0007669"/>
    <property type="project" value="TreeGrafter"/>
</dbReference>
<gene>
    <name evidence="14" type="primary">purB</name>
    <name evidence="14" type="ORF">COZ90_00935</name>
</gene>
<proteinExistence type="inferred from homology"/>
<dbReference type="GO" id="GO:0005829">
    <property type="term" value="C:cytosol"/>
    <property type="evidence" value="ECO:0007669"/>
    <property type="project" value="TreeGrafter"/>
</dbReference>
<comment type="pathway">
    <text evidence="2 12">Purine metabolism; AMP biosynthesis via de novo pathway; AMP from IMP: step 2/2.</text>
</comment>